<dbReference type="Proteomes" id="UP001595868">
    <property type="component" value="Unassembled WGS sequence"/>
</dbReference>
<organism evidence="4 5">
    <name type="scientific">Micromonospora zhanjiangensis</name>
    <dbReference type="NCBI Taxonomy" id="1522057"/>
    <lineage>
        <taxon>Bacteria</taxon>
        <taxon>Bacillati</taxon>
        <taxon>Actinomycetota</taxon>
        <taxon>Actinomycetes</taxon>
        <taxon>Micromonosporales</taxon>
        <taxon>Micromonosporaceae</taxon>
        <taxon>Micromonospora</taxon>
    </lineage>
</organism>
<comment type="caution">
    <text evidence="4">The sequence shown here is derived from an EMBL/GenBank/DDBJ whole genome shotgun (WGS) entry which is preliminary data.</text>
</comment>
<evidence type="ECO:0000256" key="2">
    <source>
        <dbReference type="SAM" id="MobiDB-lite"/>
    </source>
</evidence>
<evidence type="ECO:0000313" key="5">
    <source>
        <dbReference type="Proteomes" id="UP001595868"/>
    </source>
</evidence>
<dbReference type="InterPro" id="IPR002711">
    <property type="entry name" value="HNH"/>
</dbReference>
<evidence type="ECO:0000313" key="4">
    <source>
        <dbReference type="EMBL" id="MFC4105389.1"/>
    </source>
</evidence>
<reference evidence="5" key="1">
    <citation type="journal article" date="2019" name="Int. J. Syst. Evol. Microbiol.">
        <title>The Global Catalogue of Microorganisms (GCM) 10K type strain sequencing project: providing services to taxonomists for standard genome sequencing and annotation.</title>
        <authorList>
            <consortium name="The Broad Institute Genomics Platform"/>
            <consortium name="The Broad Institute Genome Sequencing Center for Infectious Disease"/>
            <person name="Wu L."/>
            <person name="Ma J."/>
        </authorList>
    </citation>
    <scope>NUCLEOTIDE SEQUENCE [LARGE SCALE GENOMIC DNA]</scope>
    <source>
        <strain evidence="5">2902at01</strain>
    </source>
</reference>
<dbReference type="Gene3D" id="1.10.30.50">
    <property type="match status" value="1"/>
</dbReference>
<feature type="region of interest" description="Disordered" evidence="2">
    <location>
        <begin position="286"/>
        <end position="309"/>
    </location>
</feature>
<evidence type="ECO:0000259" key="3">
    <source>
        <dbReference type="SMART" id="SM00507"/>
    </source>
</evidence>
<dbReference type="Pfam" id="PF01844">
    <property type="entry name" value="HNH"/>
    <property type="match status" value="1"/>
</dbReference>
<proteinExistence type="inferred from homology"/>
<dbReference type="InterPro" id="IPR003615">
    <property type="entry name" value="HNH_nuc"/>
</dbReference>
<dbReference type="InterPro" id="IPR003870">
    <property type="entry name" value="DUF222"/>
</dbReference>
<name>A0ABV8KHD1_9ACTN</name>
<accession>A0ABV8KHD1</accession>
<evidence type="ECO:0000256" key="1">
    <source>
        <dbReference type="ARBA" id="ARBA00023450"/>
    </source>
</evidence>
<dbReference type="CDD" id="cd00085">
    <property type="entry name" value="HNHc"/>
    <property type="match status" value="1"/>
</dbReference>
<dbReference type="SMART" id="SM00507">
    <property type="entry name" value="HNHc"/>
    <property type="match status" value="1"/>
</dbReference>
<keyword evidence="5" id="KW-1185">Reference proteome</keyword>
<feature type="domain" description="HNH nuclease" evidence="3">
    <location>
        <begin position="393"/>
        <end position="445"/>
    </location>
</feature>
<dbReference type="RefSeq" id="WP_377542428.1">
    <property type="nucleotide sequence ID" value="NZ_JBHSBN010000002.1"/>
</dbReference>
<dbReference type="Pfam" id="PF02720">
    <property type="entry name" value="DUF222"/>
    <property type="match status" value="2"/>
</dbReference>
<comment type="similarity">
    <text evidence="1">Belongs to the Rv1128c/1148c/1588c/1702c/1945/3466 family.</text>
</comment>
<gene>
    <name evidence="4" type="ORF">ACFOX0_05470</name>
</gene>
<sequence>MMAALARADEQVSSCVDVPVWALSEADLVGSLVAVHRLEQRLAAVKLALIREVDGRALGGGHGASSTAVWLRDRLRVDVRTARRTVALASALDGLPNVVRVALGRGVVGVEQSQAICDALGQLPETVGAEVVDKAAQALVDAAADFEPAVLRRLGTRILTHVAPDVAEEAERVALERAEARAYDRRHFTLSSPDASGQVRVSGRLDVESAAAVRAAIDPLCAPTGVGDDRSPGQRRADALTEVCRLALATAELPDNGGDRPQIVVTVTLEALHQALAATTLGASLAATTPRRPGSARSRTSTADRAAAASGAGLASTAGSASGTGSATTATTAVTAGPASAAGSVAAVLDTGEAITAAAARRLACDAGIVPAVLDGAGQVLDVGRQRRLFSGPLRRALVLRDGGCAFPGCDRPPRWTDGHHIVHWADGGETSLANAVLLCRYHHRVVHRGEWQVRLGADGLPEFLPPAWLDQTRRPRRNRYHRRC</sequence>
<dbReference type="EMBL" id="JBHSBN010000002">
    <property type="protein sequence ID" value="MFC4105389.1"/>
    <property type="molecule type" value="Genomic_DNA"/>
</dbReference>
<protein>
    <submittedName>
        <fullName evidence="4">DUF222 domain-containing protein</fullName>
    </submittedName>
</protein>